<feature type="transmembrane region" description="Helical" evidence="10">
    <location>
        <begin position="196"/>
        <end position="213"/>
    </location>
</feature>
<dbReference type="GO" id="GO:0005886">
    <property type="term" value="C:plasma membrane"/>
    <property type="evidence" value="ECO:0007669"/>
    <property type="project" value="TreeGrafter"/>
</dbReference>
<dbReference type="Gene3D" id="3.40.50.1000">
    <property type="entry name" value="HAD superfamily/HAD-like"/>
    <property type="match status" value="1"/>
</dbReference>
<evidence type="ECO:0000313" key="15">
    <source>
        <dbReference type="Proteomes" id="UP001301769"/>
    </source>
</evidence>
<proteinExistence type="predicted"/>
<feature type="domain" description="Cation-transporting P-type ATPase N-terminal" evidence="13">
    <location>
        <begin position="131"/>
        <end position="201"/>
    </location>
</feature>
<dbReference type="Gene3D" id="2.70.150.10">
    <property type="entry name" value="Calcium-transporting ATPase, cytoplasmic transduction domain A"/>
    <property type="match status" value="1"/>
</dbReference>
<dbReference type="Proteomes" id="UP001301769">
    <property type="component" value="Unassembled WGS sequence"/>
</dbReference>
<evidence type="ECO:0000256" key="7">
    <source>
        <dbReference type="ARBA" id="ARBA00022967"/>
    </source>
</evidence>
<dbReference type="SFLD" id="SFLDS00003">
    <property type="entry name" value="Haloacid_Dehalogenase"/>
    <property type="match status" value="1"/>
</dbReference>
<dbReference type="InterPro" id="IPR018303">
    <property type="entry name" value="ATPase_P-typ_P_site"/>
</dbReference>
<evidence type="ECO:0000256" key="6">
    <source>
        <dbReference type="ARBA" id="ARBA00022842"/>
    </source>
</evidence>
<feature type="transmembrane region" description="Helical" evidence="10">
    <location>
        <begin position="940"/>
        <end position="961"/>
    </location>
</feature>
<dbReference type="GO" id="GO:0016887">
    <property type="term" value="F:ATP hydrolysis activity"/>
    <property type="evidence" value="ECO:0007669"/>
    <property type="project" value="InterPro"/>
</dbReference>
<feature type="domain" description="Cation-transporting P-type ATPase C-terminal" evidence="12">
    <location>
        <begin position="891"/>
        <end position="1070"/>
    </location>
</feature>
<dbReference type="InterPro" id="IPR001757">
    <property type="entry name" value="P_typ_ATPase"/>
</dbReference>
<feature type="transmembrane region" description="Helical" evidence="10">
    <location>
        <begin position="981"/>
        <end position="1000"/>
    </location>
</feature>
<dbReference type="InterPro" id="IPR023299">
    <property type="entry name" value="ATPase_P-typ_cyto_dom_N"/>
</dbReference>
<dbReference type="GO" id="GO:0046872">
    <property type="term" value="F:metal ion binding"/>
    <property type="evidence" value="ECO:0007669"/>
    <property type="project" value="UniProtKB-KW"/>
</dbReference>
<feature type="transmembrane region" description="Helical" evidence="10">
    <location>
        <begin position="225"/>
        <end position="246"/>
    </location>
</feature>
<dbReference type="PRINTS" id="PR00119">
    <property type="entry name" value="CATATPASE"/>
</dbReference>
<dbReference type="Gene3D" id="1.20.1110.10">
    <property type="entry name" value="Calcium-transporting ATPase, transmembrane domain"/>
    <property type="match status" value="1"/>
</dbReference>
<evidence type="ECO:0000259" key="13">
    <source>
        <dbReference type="Pfam" id="PF00690"/>
    </source>
</evidence>
<organism evidence="14 15">
    <name type="scientific">Rhypophila decipiens</name>
    <dbReference type="NCBI Taxonomy" id="261697"/>
    <lineage>
        <taxon>Eukaryota</taxon>
        <taxon>Fungi</taxon>
        <taxon>Dikarya</taxon>
        <taxon>Ascomycota</taxon>
        <taxon>Pezizomycotina</taxon>
        <taxon>Sordariomycetes</taxon>
        <taxon>Sordariomycetidae</taxon>
        <taxon>Sordariales</taxon>
        <taxon>Naviculisporaceae</taxon>
        <taxon>Rhypophila</taxon>
    </lineage>
</organism>
<evidence type="ECO:0000256" key="10">
    <source>
        <dbReference type="SAM" id="Phobius"/>
    </source>
</evidence>
<dbReference type="SFLD" id="SFLDG00002">
    <property type="entry name" value="C1.7:_P-type_atpase_like"/>
    <property type="match status" value="1"/>
</dbReference>
<feature type="transmembrane region" description="Helical" evidence="10">
    <location>
        <begin position="434"/>
        <end position="456"/>
    </location>
</feature>
<dbReference type="PANTHER" id="PTHR24093">
    <property type="entry name" value="CATION TRANSPORTING ATPASE"/>
    <property type="match status" value="1"/>
</dbReference>
<evidence type="ECO:0000256" key="3">
    <source>
        <dbReference type="ARBA" id="ARBA00022723"/>
    </source>
</evidence>
<keyword evidence="5" id="KW-0067">ATP-binding</keyword>
<keyword evidence="8 10" id="KW-1133">Transmembrane helix</keyword>
<dbReference type="SFLD" id="SFLDF00027">
    <property type="entry name" value="p-type_atpase"/>
    <property type="match status" value="1"/>
</dbReference>
<evidence type="ECO:0000256" key="9">
    <source>
        <dbReference type="ARBA" id="ARBA00023136"/>
    </source>
</evidence>
<dbReference type="PANTHER" id="PTHR24093:SF369">
    <property type="entry name" value="CALCIUM-TRANSPORTING ATPASE"/>
    <property type="match status" value="1"/>
</dbReference>
<dbReference type="InterPro" id="IPR008250">
    <property type="entry name" value="ATPase_P-typ_transduc_dom_A_sf"/>
</dbReference>
<dbReference type="InterPro" id="IPR044492">
    <property type="entry name" value="P_typ_ATPase_HD_dom"/>
</dbReference>
<dbReference type="Pfam" id="PF00690">
    <property type="entry name" value="Cation_ATPase_N"/>
    <property type="match status" value="1"/>
</dbReference>
<keyword evidence="4" id="KW-0547">Nucleotide-binding</keyword>
<dbReference type="InterPro" id="IPR059000">
    <property type="entry name" value="ATPase_P-type_domA"/>
</dbReference>
<dbReference type="InterPro" id="IPR004014">
    <property type="entry name" value="ATPase_P-typ_cation-transptr_N"/>
</dbReference>
<dbReference type="PRINTS" id="PR00120">
    <property type="entry name" value="HATPASE"/>
</dbReference>
<dbReference type="SUPFAM" id="SSF81665">
    <property type="entry name" value="Calcium ATPase, transmembrane domain M"/>
    <property type="match status" value="1"/>
</dbReference>
<comment type="subcellular location">
    <subcellularLocation>
        <location evidence="1">Endomembrane system</location>
        <topology evidence="1">Multi-pass membrane protein</topology>
    </subcellularLocation>
</comment>
<dbReference type="PROSITE" id="PS00154">
    <property type="entry name" value="ATPASE_E1_E2"/>
    <property type="match status" value="1"/>
</dbReference>
<dbReference type="EMBL" id="MU858096">
    <property type="protein sequence ID" value="KAK4214283.1"/>
    <property type="molecule type" value="Genomic_DNA"/>
</dbReference>
<keyword evidence="3" id="KW-0479">Metal-binding</keyword>
<evidence type="ECO:0000256" key="5">
    <source>
        <dbReference type="ARBA" id="ARBA00022840"/>
    </source>
</evidence>
<feature type="transmembrane region" description="Helical" evidence="10">
    <location>
        <begin position="392"/>
        <end position="414"/>
    </location>
</feature>
<evidence type="ECO:0000256" key="1">
    <source>
        <dbReference type="ARBA" id="ARBA00004127"/>
    </source>
</evidence>
<dbReference type="InterPro" id="IPR023214">
    <property type="entry name" value="HAD_sf"/>
</dbReference>
<dbReference type="AlphaFoldDB" id="A0AAN7B817"/>
<dbReference type="GO" id="GO:0005388">
    <property type="term" value="F:P-type calcium transporter activity"/>
    <property type="evidence" value="ECO:0007669"/>
    <property type="project" value="TreeGrafter"/>
</dbReference>
<dbReference type="GO" id="GO:0005524">
    <property type="term" value="F:ATP binding"/>
    <property type="evidence" value="ECO:0007669"/>
    <property type="project" value="UniProtKB-KW"/>
</dbReference>
<dbReference type="Pfam" id="PF00689">
    <property type="entry name" value="Cation_ATPase_C"/>
    <property type="match status" value="1"/>
</dbReference>
<dbReference type="SUPFAM" id="SSF56784">
    <property type="entry name" value="HAD-like"/>
    <property type="match status" value="1"/>
</dbReference>
<dbReference type="FunFam" id="3.40.50.1000:FF:000193">
    <property type="entry name" value="Plasma membrane calcium-transporting ATPase 2"/>
    <property type="match status" value="1"/>
</dbReference>
<gene>
    <name evidence="14" type="ORF">QBC37DRAFT_157272</name>
</gene>
<evidence type="ECO:0000259" key="12">
    <source>
        <dbReference type="Pfam" id="PF00689"/>
    </source>
</evidence>
<sequence length="1182" mass="128938">MTRQRVNMDPVPAIIVTSDDDDVNDGEDPRYTQLDPSRPLDLHIDTLLGPCGLPKSDRCPKTFWDASIPIPSPSTTSTSAATQGSESLFSPLVSVSSRSSLDDGGLFDISKEALCELLDRRDLSLLKAYGGIDGIATRLASNCTWGLDTCSHGALERSEQFPTGAARRSVFGSNRIPDRKPKTLWVCTQESLRDPAAWIFVLINTFSMMVSFLEGKGGSMKWMEGIPGIVVLVGAIAWGVAMAWKIDREFVCILKRTTDRQVKVVRGGSIQLVSMHDIMVGDIICLEQGDLVPADGLLVSGRNIKCDESCLTGESELVAKAEAPRGGAWDAQYPLPDPGYGDPFIISGSSIIEGGAGRCLVTGVGANSKNGRLMQHVRTTSMEEQTPLQQRVCSLTGTLSSLALGIVVLFFIIILRRDFPMDMKRFLMDLQMAIVLVLVSVPEGLPMSVTIALISARRRGMWQNRIFVSRLSSCETMGNATALCCDKTGTLTTNEMEVAAGMIGIMGRFSIDSHRLDGAVTHEDLAFPWQEICPKVRDLFVKSAAINSTAFESERDGMQTYVGSGTETALLRFARNKFGLGSLAKDRENTRVVESIPFDSRRKCMATVTKVSDQVYRMYVKGAPETLLENSEHTIQGPADLTQIAMTRERLLRFTSAIAEDGSKSLRMLGLAYRDFPSWPPPDTGDMFDHVSQGLVFFGLVGIHDPLRPGVRDTVAKCQGAGIAVRLVTGDSKITAAAVARECGILGPDDQAELVMEGPEFRNLSADEMSRVLPRLRVLARSIPEDKKLMVTKLKELGETVAVTGDGTNDGPALRAADVGIALGKSGTEVAKEASSIVLLDDDFASIVDVIALGRGVYDAVRRFLQFQLTANLSVLALSAAFAIRLGVEESIFTMPEMLWINLIMDLFGALALSTDGPAKQVLNRPPEKRTTWLLGFTNYKMIILQASYHFILVLVIMSWGGQLVELLDPSVEPESDEAASWMRTLASSTYISMLLFNLFNSRSPSNGFNILQGIHKNKIFIGAALCIVSIQVLWISFGGQWFQVTRLNSASWAFSAGAGFVTIPLGMAIRCFPDARFLALGECIASTAALLQASFSRLVLGAKHVLLKLSHLLVLLATNIETKGFALALHNMFRLSELWTSLFPSFTFARWIQLSPRFTALMGLQDVPDDLRRPLLGHENV</sequence>
<name>A0AAN7B817_9PEZI</name>
<dbReference type="NCBIfam" id="TIGR01494">
    <property type="entry name" value="ATPase_P-type"/>
    <property type="match status" value="2"/>
</dbReference>
<feature type="domain" description="P-type ATPase A" evidence="11">
    <location>
        <begin position="258"/>
        <end position="377"/>
    </location>
</feature>
<accession>A0AAN7B817</accession>
<evidence type="ECO:0000259" key="11">
    <source>
        <dbReference type="Pfam" id="PF00122"/>
    </source>
</evidence>
<keyword evidence="2 10" id="KW-0812">Transmembrane</keyword>
<dbReference type="Gene3D" id="3.40.1110.10">
    <property type="entry name" value="Calcium-transporting ATPase, cytoplasmic domain N"/>
    <property type="match status" value="1"/>
</dbReference>
<dbReference type="Pfam" id="PF00122">
    <property type="entry name" value="E1-E2_ATPase"/>
    <property type="match status" value="1"/>
</dbReference>
<protein>
    <submittedName>
        <fullName evidence="14">Calcium-transporting ATPase 2</fullName>
    </submittedName>
</protein>
<keyword evidence="6" id="KW-0460">Magnesium</keyword>
<evidence type="ECO:0000313" key="14">
    <source>
        <dbReference type="EMBL" id="KAK4214283.1"/>
    </source>
</evidence>
<evidence type="ECO:0000256" key="8">
    <source>
        <dbReference type="ARBA" id="ARBA00022989"/>
    </source>
</evidence>
<dbReference type="InterPro" id="IPR006068">
    <property type="entry name" value="ATPase_P-typ_cation-transptr_C"/>
</dbReference>
<feature type="transmembrane region" description="Helical" evidence="10">
    <location>
        <begin position="1020"/>
        <end position="1038"/>
    </location>
</feature>
<dbReference type="InterPro" id="IPR036412">
    <property type="entry name" value="HAD-like_sf"/>
</dbReference>
<dbReference type="SUPFAM" id="SSF81660">
    <property type="entry name" value="Metal cation-transporting ATPase, ATP-binding domain N"/>
    <property type="match status" value="1"/>
</dbReference>
<dbReference type="SUPFAM" id="SSF81653">
    <property type="entry name" value="Calcium ATPase, transduction domain A"/>
    <property type="match status" value="1"/>
</dbReference>
<reference evidence="14" key="1">
    <citation type="journal article" date="2023" name="Mol. Phylogenet. Evol.">
        <title>Genome-scale phylogeny and comparative genomics of the fungal order Sordariales.</title>
        <authorList>
            <person name="Hensen N."/>
            <person name="Bonometti L."/>
            <person name="Westerberg I."/>
            <person name="Brannstrom I.O."/>
            <person name="Guillou S."/>
            <person name="Cros-Aarteil S."/>
            <person name="Calhoun S."/>
            <person name="Haridas S."/>
            <person name="Kuo A."/>
            <person name="Mondo S."/>
            <person name="Pangilinan J."/>
            <person name="Riley R."/>
            <person name="LaButti K."/>
            <person name="Andreopoulos B."/>
            <person name="Lipzen A."/>
            <person name="Chen C."/>
            <person name="Yan M."/>
            <person name="Daum C."/>
            <person name="Ng V."/>
            <person name="Clum A."/>
            <person name="Steindorff A."/>
            <person name="Ohm R.A."/>
            <person name="Martin F."/>
            <person name="Silar P."/>
            <person name="Natvig D.O."/>
            <person name="Lalanne C."/>
            <person name="Gautier V."/>
            <person name="Ament-Velasquez S.L."/>
            <person name="Kruys A."/>
            <person name="Hutchinson M.I."/>
            <person name="Powell A.J."/>
            <person name="Barry K."/>
            <person name="Miller A.N."/>
            <person name="Grigoriev I.V."/>
            <person name="Debuchy R."/>
            <person name="Gladieux P."/>
            <person name="Hiltunen Thoren M."/>
            <person name="Johannesson H."/>
        </authorList>
    </citation>
    <scope>NUCLEOTIDE SEQUENCE</scope>
    <source>
        <strain evidence="14">PSN293</strain>
    </source>
</reference>
<comment type="caution">
    <text evidence="14">The sequence shown here is derived from an EMBL/GenBank/DDBJ whole genome shotgun (WGS) entry which is preliminary data.</text>
</comment>
<dbReference type="GO" id="GO:0006874">
    <property type="term" value="P:intracellular calcium ion homeostasis"/>
    <property type="evidence" value="ECO:0007669"/>
    <property type="project" value="TreeGrafter"/>
</dbReference>
<dbReference type="InterPro" id="IPR023298">
    <property type="entry name" value="ATPase_P-typ_TM_dom_sf"/>
</dbReference>
<reference evidence="14" key="2">
    <citation type="submission" date="2023-05" db="EMBL/GenBank/DDBJ databases">
        <authorList>
            <consortium name="Lawrence Berkeley National Laboratory"/>
            <person name="Steindorff A."/>
            <person name="Hensen N."/>
            <person name="Bonometti L."/>
            <person name="Westerberg I."/>
            <person name="Brannstrom I.O."/>
            <person name="Guillou S."/>
            <person name="Cros-Aarteil S."/>
            <person name="Calhoun S."/>
            <person name="Haridas S."/>
            <person name="Kuo A."/>
            <person name="Mondo S."/>
            <person name="Pangilinan J."/>
            <person name="Riley R."/>
            <person name="Labutti K."/>
            <person name="Andreopoulos B."/>
            <person name="Lipzen A."/>
            <person name="Chen C."/>
            <person name="Yanf M."/>
            <person name="Daum C."/>
            <person name="Ng V."/>
            <person name="Clum A."/>
            <person name="Ohm R."/>
            <person name="Martin F."/>
            <person name="Silar P."/>
            <person name="Natvig D."/>
            <person name="Lalanne C."/>
            <person name="Gautier V."/>
            <person name="Ament-Velasquez S.L."/>
            <person name="Kruys A."/>
            <person name="Hutchinson M.I."/>
            <person name="Powell A.J."/>
            <person name="Barry K."/>
            <person name="Miller A.N."/>
            <person name="Grigoriev I.V."/>
            <person name="Debuchy R."/>
            <person name="Gladieux P."/>
            <person name="Thoren M.H."/>
            <person name="Johannesson H."/>
        </authorList>
    </citation>
    <scope>NUCLEOTIDE SEQUENCE</scope>
    <source>
        <strain evidence="14">PSN293</strain>
    </source>
</reference>
<evidence type="ECO:0000256" key="2">
    <source>
        <dbReference type="ARBA" id="ARBA00022692"/>
    </source>
</evidence>
<keyword evidence="15" id="KW-1185">Reference proteome</keyword>
<feature type="transmembrane region" description="Helical" evidence="10">
    <location>
        <begin position="1050"/>
        <end position="1070"/>
    </location>
</feature>
<keyword evidence="7" id="KW-1278">Translocase</keyword>
<dbReference type="Pfam" id="PF13246">
    <property type="entry name" value="Cation_ATPase"/>
    <property type="match status" value="1"/>
</dbReference>
<dbReference type="GO" id="GO:0012505">
    <property type="term" value="C:endomembrane system"/>
    <property type="evidence" value="ECO:0007669"/>
    <property type="project" value="UniProtKB-SubCell"/>
</dbReference>
<keyword evidence="9 10" id="KW-0472">Membrane</keyword>
<evidence type="ECO:0000256" key="4">
    <source>
        <dbReference type="ARBA" id="ARBA00022741"/>
    </source>
</evidence>
<dbReference type="FunFam" id="2.70.150.10:FF:000028">
    <property type="entry name" value="Calcium-transporting ATPase"/>
    <property type="match status" value="1"/>
</dbReference>